<evidence type="ECO:0000256" key="7">
    <source>
        <dbReference type="ARBA" id="ARBA00024343"/>
    </source>
</evidence>
<keyword evidence="5" id="KW-0804">Transcription</keyword>
<reference evidence="9" key="1">
    <citation type="submission" date="2020-06" db="EMBL/GenBank/DDBJ databases">
        <title>WGS assembly of Ceratodon purpureus strain R40.</title>
        <authorList>
            <person name="Carey S.B."/>
            <person name="Jenkins J."/>
            <person name="Shu S."/>
            <person name="Lovell J.T."/>
            <person name="Sreedasyam A."/>
            <person name="Maumus F."/>
            <person name="Tiley G.P."/>
            <person name="Fernandez-Pozo N."/>
            <person name="Barry K."/>
            <person name="Chen C."/>
            <person name="Wang M."/>
            <person name="Lipzen A."/>
            <person name="Daum C."/>
            <person name="Saski C.A."/>
            <person name="Payton A.C."/>
            <person name="Mcbreen J.C."/>
            <person name="Conrad R.E."/>
            <person name="Kollar L.M."/>
            <person name="Olsson S."/>
            <person name="Huttunen S."/>
            <person name="Landis J.B."/>
            <person name="Wickett N.J."/>
            <person name="Johnson M.G."/>
            <person name="Rensing S.A."/>
            <person name="Grimwood J."/>
            <person name="Schmutz J."/>
            <person name="Mcdaniel S.F."/>
        </authorList>
    </citation>
    <scope>NUCLEOTIDE SEQUENCE</scope>
    <source>
        <strain evidence="9">R40</strain>
    </source>
</reference>
<comment type="similarity">
    <text evidence="7">Belongs to the AP2/ERF transcription factor family. ERF subfamily.</text>
</comment>
<dbReference type="PANTHER" id="PTHR31839:SF2">
    <property type="entry name" value="DEHYDRATION-RESPONSIVE ELEMENT-BINDING PROTEIN 1D"/>
    <property type="match status" value="1"/>
</dbReference>
<proteinExistence type="inferred from homology"/>
<keyword evidence="6" id="KW-0539">Nucleus</keyword>
<dbReference type="EMBL" id="CM026430">
    <property type="protein sequence ID" value="KAG0561797.1"/>
    <property type="molecule type" value="Genomic_DNA"/>
</dbReference>
<evidence type="ECO:0000256" key="2">
    <source>
        <dbReference type="ARBA" id="ARBA00023015"/>
    </source>
</evidence>
<name>A0A8T0GTA8_CERPU</name>
<keyword evidence="10" id="KW-1185">Reference proteome</keyword>
<dbReference type="InterPro" id="IPR036955">
    <property type="entry name" value="AP2/ERF_dom_sf"/>
</dbReference>
<dbReference type="SMART" id="SM00380">
    <property type="entry name" value="AP2"/>
    <property type="match status" value="1"/>
</dbReference>
<dbReference type="Proteomes" id="UP000822688">
    <property type="component" value="Chromosome 9"/>
</dbReference>
<dbReference type="GO" id="GO:0003700">
    <property type="term" value="F:DNA-binding transcription factor activity"/>
    <property type="evidence" value="ECO:0007669"/>
    <property type="project" value="InterPro"/>
</dbReference>
<dbReference type="GO" id="GO:0003677">
    <property type="term" value="F:DNA binding"/>
    <property type="evidence" value="ECO:0007669"/>
    <property type="project" value="UniProtKB-KW"/>
</dbReference>
<evidence type="ECO:0000259" key="8">
    <source>
        <dbReference type="PROSITE" id="PS51032"/>
    </source>
</evidence>
<dbReference type="GO" id="GO:0005634">
    <property type="term" value="C:nucleus"/>
    <property type="evidence" value="ECO:0007669"/>
    <property type="project" value="UniProtKB-SubCell"/>
</dbReference>
<evidence type="ECO:0000256" key="6">
    <source>
        <dbReference type="ARBA" id="ARBA00023242"/>
    </source>
</evidence>
<gene>
    <name evidence="9" type="ORF">KC19_9G092700</name>
</gene>
<dbReference type="InterPro" id="IPR001471">
    <property type="entry name" value="AP2/ERF_dom"/>
</dbReference>
<evidence type="ECO:0000313" key="9">
    <source>
        <dbReference type="EMBL" id="KAG0561797.1"/>
    </source>
</evidence>
<keyword evidence="2" id="KW-0805">Transcription regulation</keyword>
<protein>
    <recommendedName>
        <fullName evidence="8">AP2/ERF domain-containing protein</fullName>
    </recommendedName>
</protein>
<evidence type="ECO:0000313" key="10">
    <source>
        <dbReference type="Proteomes" id="UP000822688"/>
    </source>
</evidence>
<dbReference type="PROSITE" id="PS51032">
    <property type="entry name" value="AP2_ERF"/>
    <property type="match status" value="1"/>
</dbReference>
<organism evidence="9 10">
    <name type="scientific">Ceratodon purpureus</name>
    <name type="common">Fire moss</name>
    <name type="synonym">Dicranum purpureum</name>
    <dbReference type="NCBI Taxonomy" id="3225"/>
    <lineage>
        <taxon>Eukaryota</taxon>
        <taxon>Viridiplantae</taxon>
        <taxon>Streptophyta</taxon>
        <taxon>Embryophyta</taxon>
        <taxon>Bryophyta</taxon>
        <taxon>Bryophytina</taxon>
        <taxon>Bryopsida</taxon>
        <taxon>Dicranidae</taxon>
        <taxon>Pseudoditrichales</taxon>
        <taxon>Ditrichaceae</taxon>
        <taxon>Ceratodon</taxon>
    </lineage>
</organism>
<evidence type="ECO:0000256" key="5">
    <source>
        <dbReference type="ARBA" id="ARBA00023163"/>
    </source>
</evidence>
<keyword evidence="4" id="KW-0010">Activator</keyword>
<dbReference type="SUPFAM" id="SSF54171">
    <property type="entry name" value="DNA-binding domain"/>
    <property type="match status" value="1"/>
</dbReference>
<evidence type="ECO:0000256" key="1">
    <source>
        <dbReference type="ARBA" id="ARBA00004123"/>
    </source>
</evidence>
<dbReference type="InterPro" id="IPR016177">
    <property type="entry name" value="DNA-bd_dom_sf"/>
</dbReference>
<dbReference type="AlphaFoldDB" id="A0A8T0GTA8"/>
<accession>A0A8T0GTA8</accession>
<feature type="domain" description="AP2/ERF" evidence="8">
    <location>
        <begin position="262"/>
        <end position="320"/>
    </location>
</feature>
<evidence type="ECO:0000256" key="3">
    <source>
        <dbReference type="ARBA" id="ARBA00023125"/>
    </source>
</evidence>
<dbReference type="InterPro" id="IPR045277">
    <property type="entry name" value="DRE1A-I"/>
</dbReference>
<sequence>MAFAVDTKHLLEEYIPDMEQDYNDSLHEVSQNRGRRLHLHRVCIYATIIHGGLTPAQCFEALERCDDSRERAALDWQAEQGDDEDEVEVLHHLKQLAAIRSAPMKPGISCSLESSASKAGTTSLVASVESQAFTSCTPERPPSSFHRYSVRQILLDNGPRHDDYRWYSDCTDLKKIIPNFTTNRIYADMPQLVFRNVSKGGPHYSALFVVQLDFLELSSPSTYFPSSPGKRRRTLNPFHQVSPRREELDKSRAHHPPLDAKRFKGVRYRPERSRWVAEMKPPKSRNKVSFGDFQCQTEAARVVDVAFHHYGKPLNFADTPQILSNLPSSAALNAEEKLKLVKDQAEWIKSRLLSLPSTSTPCAGAAATEPSTTPLESPITADTLGLNSLSEISSSLFMGGSDETDDGVSEPPSWVHLVAGLVADHGVEARVSLAGHASVVDESERSIADALADASDMGINPECSSGILSNAVNFSGLEQECGMQSMCMDFHRMSPAMLRPWSPGEFPGDGLSREEHNFAM</sequence>
<dbReference type="Gene3D" id="3.30.730.10">
    <property type="entry name" value="AP2/ERF domain"/>
    <property type="match status" value="1"/>
</dbReference>
<comment type="subcellular location">
    <subcellularLocation>
        <location evidence="1">Nucleus</location>
    </subcellularLocation>
</comment>
<evidence type="ECO:0000256" key="4">
    <source>
        <dbReference type="ARBA" id="ARBA00023159"/>
    </source>
</evidence>
<keyword evidence="3" id="KW-0238">DNA-binding</keyword>
<comment type="caution">
    <text evidence="9">The sequence shown here is derived from an EMBL/GenBank/DDBJ whole genome shotgun (WGS) entry which is preliminary data.</text>
</comment>
<dbReference type="PANTHER" id="PTHR31839">
    <property type="entry name" value="DEHYDRATION-RESPONSIVE ELEMENT-BINDING PROTEIN 1D"/>
    <property type="match status" value="1"/>
</dbReference>